<keyword evidence="1" id="KW-0472">Membrane</keyword>
<feature type="transmembrane region" description="Helical" evidence="1">
    <location>
        <begin position="66"/>
        <end position="95"/>
    </location>
</feature>
<feature type="transmembrane region" description="Helical" evidence="1">
    <location>
        <begin position="12"/>
        <end position="41"/>
    </location>
</feature>
<dbReference type="PROSITE" id="PS51257">
    <property type="entry name" value="PROKAR_LIPOPROTEIN"/>
    <property type="match status" value="1"/>
</dbReference>
<evidence type="ECO:0008006" key="4">
    <source>
        <dbReference type="Google" id="ProtNLM"/>
    </source>
</evidence>
<evidence type="ECO:0000256" key="1">
    <source>
        <dbReference type="SAM" id="Phobius"/>
    </source>
</evidence>
<evidence type="ECO:0000313" key="3">
    <source>
        <dbReference type="Proteomes" id="UP000824267"/>
    </source>
</evidence>
<dbReference type="Pfam" id="PF07666">
    <property type="entry name" value="MpPF26"/>
    <property type="match status" value="1"/>
</dbReference>
<keyword evidence="1" id="KW-1133">Transmembrane helix</keyword>
<sequence>MGEQLKTVPNAVASLVLGICSIVFSCFFVGLICGIIGLVLANKGIKCYNLSPEQYMGNGMLNAGRILSIIGIVLNGVYILYVIFIGVIVGGGLLVSDILQQ</sequence>
<dbReference type="AlphaFoldDB" id="A0A9D1UHL6"/>
<keyword evidence="1" id="KW-0812">Transmembrane</keyword>
<name>A0A9D1UHL6_9BACT</name>
<dbReference type="NCBIfam" id="NF040945">
    <property type="entry name" value="CCC_membrane"/>
    <property type="match status" value="1"/>
</dbReference>
<reference evidence="2" key="2">
    <citation type="submission" date="2021-04" db="EMBL/GenBank/DDBJ databases">
        <authorList>
            <person name="Gilroy R."/>
        </authorList>
    </citation>
    <scope>NUCLEOTIDE SEQUENCE</scope>
    <source>
        <strain evidence="2">Gambia16-930</strain>
    </source>
</reference>
<reference evidence="2" key="1">
    <citation type="journal article" date="2021" name="PeerJ">
        <title>Extensive microbial diversity within the chicken gut microbiome revealed by metagenomics and culture.</title>
        <authorList>
            <person name="Gilroy R."/>
            <person name="Ravi A."/>
            <person name="Getino M."/>
            <person name="Pursley I."/>
            <person name="Horton D.L."/>
            <person name="Alikhan N.F."/>
            <person name="Baker D."/>
            <person name="Gharbi K."/>
            <person name="Hall N."/>
            <person name="Watson M."/>
            <person name="Adriaenssens E.M."/>
            <person name="Foster-Nyarko E."/>
            <person name="Jarju S."/>
            <person name="Secka A."/>
            <person name="Antonio M."/>
            <person name="Oren A."/>
            <person name="Chaudhuri R.R."/>
            <person name="La Ragione R."/>
            <person name="Hildebrand F."/>
            <person name="Pallen M.J."/>
        </authorList>
    </citation>
    <scope>NUCLEOTIDE SEQUENCE</scope>
    <source>
        <strain evidence="2">Gambia16-930</strain>
    </source>
</reference>
<dbReference type="InterPro" id="IPR011655">
    <property type="entry name" value="MpPF26"/>
</dbReference>
<comment type="caution">
    <text evidence="2">The sequence shown here is derived from an EMBL/GenBank/DDBJ whole genome shotgun (WGS) entry which is preliminary data.</text>
</comment>
<evidence type="ECO:0000313" key="2">
    <source>
        <dbReference type="EMBL" id="HIW87688.1"/>
    </source>
</evidence>
<proteinExistence type="predicted"/>
<dbReference type="Proteomes" id="UP000824267">
    <property type="component" value="Unassembled WGS sequence"/>
</dbReference>
<dbReference type="EMBL" id="DXGG01000170">
    <property type="protein sequence ID" value="HIW87688.1"/>
    <property type="molecule type" value="Genomic_DNA"/>
</dbReference>
<accession>A0A9D1UHL6</accession>
<organism evidence="2 3">
    <name type="scientific">Candidatus Onthomorpha intestinigallinarum</name>
    <dbReference type="NCBI Taxonomy" id="2840880"/>
    <lineage>
        <taxon>Bacteria</taxon>
        <taxon>Pseudomonadati</taxon>
        <taxon>Bacteroidota</taxon>
        <taxon>Bacteroidia</taxon>
        <taxon>Bacteroidales</taxon>
        <taxon>Candidatus Onthomorpha</taxon>
    </lineage>
</organism>
<protein>
    <recommendedName>
        <fullName evidence="4">DUF4190 domain-containing protein</fullName>
    </recommendedName>
</protein>
<gene>
    <name evidence="2" type="ORF">IAC47_05380</name>
</gene>